<protein>
    <submittedName>
        <fullName evidence="1">Uncharacterized protein</fullName>
    </submittedName>
</protein>
<proteinExistence type="predicted"/>
<reference evidence="1" key="1">
    <citation type="journal article" date="2014" name="Front. Microbiol.">
        <title>High frequency of phylogenetically diverse reductive dehalogenase-homologous genes in deep subseafloor sedimentary metagenomes.</title>
        <authorList>
            <person name="Kawai M."/>
            <person name="Futagami T."/>
            <person name="Toyoda A."/>
            <person name="Takaki Y."/>
            <person name="Nishi S."/>
            <person name="Hori S."/>
            <person name="Arai W."/>
            <person name="Tsubouchi T."/>
            <person name="Morono Y."/>
            <person name="Uchiyama I."/>
            <person name="Ito T."/>
            <person name="Fujiyama A."/>
            <person name="Inagaki F."/>
            <person name="Takami H."/>
        </authorList>
    </citation>
    <scope>NUCLEOTIDE SEQUENCE</scope>
    <source>
        <strain evidence="1">Expedition CK06-06</strain>
    </source>
</reference>
<dbReference type="EMBL" id="BARV01029222">
    <property type="protein sequence ID" value="GAI42522.1"/>
    <property type="molecule type" value="Genomic_DNA"/>
</dbReference>
<comment type="caution">
    <text evidence="1">The sequence shown here is derived from an EMBL/GenBank/DDBJ whole genome shotgun (WGS) entry which is preliminary data.</text>
</comment>
<dbReference type="AlphaFoldDB" id="X1NET1"/>
<gene>
    <name evidence="1" type="ORF">S06H3_46642</name>
</gene>
<evidence type="ECO:0000313" key="1">
    <source>
        <dbReference type="EMBL" id="GAI42522.1"/>
    </source>
</evidence>
<organism evidence="1">
    <name type="scientific">marine sediment metagenome</name>
    <dbReference type="NCBI Taxonomy" id="412755"/>
    <lineage>
        <taxon>unclassified sequences</taxon>
        <taxon>metagenomes</taxon>
        <taxon>ecological metagenomes</taxon>
    </lineage>
</organism>
<name>X1NET1_9ZZZZ</name>
<accession>X1NET1</accession>
<feature type="non-terminal residue" evidence="1">
    <location>
        <position position="44"/>
    </location>
</feature>
<sequence>MKRKLGIFGIALVLAVMASLCLGTTVLADDTEVTVNFNGIDPDI</sequence>